<evidence type="ECO:0000313" key="1">
    <source>
        <dbReference type="EMBL" id="CAE6436920.1"/>
    </source>
</evidence>
<comment type="caution">
    <text evidence="1">The sequence shown here is derived from an EMBL/GenBank/DDBJ whole genome shotgun (WGS) entry which is preliminary data.</text>
</comment>
<protein>
    <submittedName>
        <fullName evidence="1">Uncharacterized protein</fullName>
    </submittedName>
</protein>
<feature type="non-terminal residue" evidence="1">
    <location>
        <position position="1"/>
    </location>
</feature>
<organism evidence="1 2">
    <name type="scientific">Rhizoctonia solani</name>
    <dbReference type="NCBI Taxonomy" id="456999"/>
    <lineage>
        <taxon>Eukaryota</taxon>
        <taxon>Fungi</taxon>
        <taxon>Dikarya</taxon>
        <taxon>Basidiomycota</taxon>
        <taxon>Agaricomycotina</taxon>
        <taxon>Agaricomycetes</taxon>
        <taxon>Cantharellales</taxon>
        <taxon>Ceratobasidiaceae</taxon>
        <taxon>Rhizoctonia</taxon>
    </lineage>
</organism>
<sequence length="454" mass="51408">NNAQPTSNYPALRRHSKRIFIVISMSSLCENTNNLGVLLEAPNEISPYQHDPKYYYPDGSATVLIGDVLFKFQLSLLIAPYEANNTFTGDPTLRDQLLSSCDSNPVRLKECTPEQFRNFLSVVLGLPSDPGYLALLTGARDPKNHNGDLLIQYLDIASFSQRFGMTRLEKWARRQLQLVLRSSHKFTESEWNEDTLHRLHSYAYSRSDESIRAPVVSFIQYFISVSTDRHQSPRPPLSNFTTCIELYKDNTLKQRDPALFGCVFAAVVSQRHQEWTSILAQQDRALLYVAQVQLTSLATVLQNLYWLRTPASELPFLTGICSACQAALPRLWGNTFGRCRSLNSRVLLHNISSLARLPQYFHSLSQIWAKVDCIGLPDPDTRNHRQPSATGFNGSLRILTSLLEGISDQTEASGRPYRSQKCYTHCLPQVSALIDEVYNELAVQHTRFVTKYGV</sequence>
<dbReference type="EMBL" id="CAJMWT010002238">
    <property type="protein sequence ID" value="CAE6436920.1"/>
    <property type="molecule type" value="Genomic_DNA"/>
</dbReference>
<proteinExistence type="predicted"/>
<accession>A0A8H3AMA8</accession>
<dbReference type="Proteomes" id="UP000663843">
    <property type="component" value="Unassembled WGS sequence"/>
</dbReference>
<gene>
    <name evidence="1" type="ORF">RDB_LOCUS70859</name>
</gene>
<dbReference type="AlphaFoldDB" id="A0A8H3AMA8"/>
<evidence type="ECO:0000313" key="2">
    <source>
        <dbReference type="Proteomes" id="UP000663843"/>
    </source>
</evidence>
<reference evidence="1" key="1">
    <citation type="submission" date="2021-01" db="EMBL/GenBank/DDBJ databases">
        <authorList>
            <person name="Kaushik A."/>
        </authorList>
    </citation>
    <scope>NUCLEOTIDE SEQUENCE</scope>
    <source>
        <strain evidence="1">AG2-2IIIB</strain>
    </source>
</reference>
<name>A0A8H3AMA8_9AGAM</name>